<dbReference type="InterPro" id="IPR038469">
    <property type="entry name" value="tRNAHis_GuaTrfase_Thg1_sf"/>
</dbReference>
<dbReference type="Gene3D" id="3.30.70.3000">
    <property type="match status" value="1"/>
</dbReference>
<accession>A0AAD6TUX0</accession>
<evidence type="ECO:0000256" key="2">
    <source>
        <dbReference type="ARBA" id="ARBA00032480"/>
    </source>
</evidence>
<dbReference type="GO" id="GO:0008193">
    <property type="term" value="F:tRNA guanylyltransferase activity"/>
    <property type="evidence" value="ECO:0007669"/>
    <property type="project" value="InterPro"/>
</dbReference>
<feature type="domain" description="tRNAHis guanylyltransferase catalytic" evidence="3">
    <location>
        <begin position="8"/>
        <end position="123"/>
    </location>
</feature>
<keyword evidence="5" id="KW-1185">Reference proteome</keyword>
<dbReference type="InterPro" id="IPR024956">
    <property type="entry name" value="tRNAHis_GuaTrfase_cat"/>
</dbReference>
<evidence type="ECO:0000256" key="1">
    <source>
        <dbReference type="ARBA" id="ARBA00015443"/>
    </source>
</evidence>
<dbReference type="EMBL" id="JARJCN010000075">
    <property type="protein sequence ID" value="KAJ7077153.1"/>
    <property type="molecule type" value="Genomic_DNA"/>
</dbReference>
<keyword evidence="4" id="KW-0548">Nucleotidyltransferase</keyword>
<keyword evidence="4" id="KW-0808">Transferase</keyword>
<name>A0AAD6TUX0_9AGAR</name>
<dbReference type="PANTHER" id="PTHR12729">
    <property type="entry name" value="TRNA(HIS) GUANYLYLTRANSFERASE-RELATED"/>
    <property type="match status" value="1"/>
</dbReference>
<sequence>MSTSLEVRMESYEAASDQRLPDDQPALIRIGGHGFSKFTRGFNKPFDARIHAAMVQTAAGLLTYFPGASLAYTQSDELTLVGRICKLTSLAAGYAYVRFNYHLAEAGAPAGQLEGLAHFDARCPTQRRHRTTSLIWRAKGDCRRNSIAAAKELHGMSAVAVVEKVRAEKGVDFWTATPSWAQYGTTVKREKYGGTGIDGMTGEQVETIRTRTRSEDMAWWGFNECDLELVTERYWDSPP</sequence>
<evidence type="ECO:0000259" key="3">
    <source>
        <dbReference type="Pfam" id="PF04446"/>
    </source>
</evidence>
<dbReference type="Pfam" id="PF04446">
    <property type="entry name" value="Thg1"/>
    <property type="match status" value="1"/>
</dbReference>
<dbReference type="GO" id="GO:0006400">
    <property type="term" value="P:tRNA modification"/>
    <property type="evidence" value="ECO:0007669"/>
    <property type="project" value="InterPro"/>
</dbReference>
<dbReference type="AlphaFoldDB" id="A0AAD6TUX0"/>
<proteinExistence type="predicted"/>
<dbReference type="PANTHER" id="PTHR12729:SF1">
    <property type="entry name" value="TRNAHIS GUANYLYLTRANSFERASE CATALYTIC DOMAIN-CONTAINING PROTEIN"/>
    <property type="match status" value="1"/>
</dbReference>
<reference evidence="4" key="1">
    <citation type="submission" date="2023-03" db="EMBL/GenBank/DDBJ databases">
        <title>Massive genome expansion in bonnet fungi (Mycena s.s.) driven by repeated elements and novel gene families across ecological guilds.</title>
        <authorList>
            <consortium name="Lawrence Berkeley National Laboratory"/>
            <person name="Harder C.B."/>
            <person name="Miyauchi S."/>
            <person name="Viragh M."/>
            <person name="Kuo A."/>
            <person name="Thoen E."/>
            <person name="Andreopoulos B."/>
            <person name="Lu D."/>
            <person name="Skrede I."/>
            <person name="Drula E."/>
            <person name="Henrissat B."/>
            <person name="Morin E."/>
            <person name="Kohler A."/>
            <person name="Barry K."/>
            <person name="LaButti K."/>
            <person name="Morin E."/>
            <person name="Salamov A."/>
            <person name="Lipzen A."/>
            <person name="Mereny Z."/>
            <person name="Hegedus B."/>
            <person name="Baldrian P."/>
            <person name="Stursova M."/>
            <person name="Weitz H."/>
            <person name="Taylor A."/>
            <person name="Grigoriev I.V."/>
            <person name="Nagy L.G."/>
            <person name="Martin F."/>
            <person name="Kauserud H."/>
        </authorList>
    </citation>
    <scope>NUCLEOTIDE SEQUENCE</scope>
    <source>
        <strain evidence="4">CBHHK173m</strain>
    </source>
</reference>
<evidence type="ECO:0000313" key="5">
    <source>
        <dbReference type="Proteomes" id="UP001222325"/>
    </source>
</evidence>
<gene>
    <name evidence="4" type="ORF">B0H15DRAFT_925025</name>
</gene>
<comment type="caution">
    <text evidence="4">The sequence shown here is derived from an EMBL/GenBank/DDBJ whole genome shotgun (WGS) entry which is preliminary data.</text>
</comment>
<dbReference type="Proteomes" id="UP001222325">
    <property type="component" value="Unassembled WGS sequence"/>
</dbReference>
<dbReference type="GO" id="GO:0000287">
    <property type="term" value="F:magnesium ion binding"/>
    <property type="evidence" value="ECO:0007669"/>
    <property type="project" value="InterPro"/>
</dbReference>
<evidence type="ECO:0000313" key="4">
    <source>
        <dbReference type="EMBL" id="KAJ7077153.1"/>
    </source>
</evidence>
<organism evidence="4 5">
    <name type="scientific">Mycena belliarum</name>
    <dbReference type="NCBI Taxonomy" id="1033014"/>
    <lineage>
        <taxon>Eukaryota</taxon>
        <taxon>Fungi</taxon>
        <taxon>Dikarya</taxon>
        <taxon>Basidiomycota</taxon>
        <taxon>Agaricomycotina</taxon>
        <taxon>Agaricomycetes</taxon>
        <taxon>Agaricomycetidae</taxon>
        <taxon>Agaricales</taxon>
        <taxon>Marasmiineae</taxon>
        <taxon>Mycenaceae</taxon>
        <taxon>Mycena</taxon>
    </lineage>
</organism>
<protein>
    <recommendedName>
        <fullName evidence="1">tRNA(His) guanylyltransferase</fullName>
    </recommendedName>
    <alternativeName>
        <fullName evidence="2">tRNA-histidine guanylyltransferase</fullName>
    </alternativeName>
</protein>
<dbReference type="InterPro" id="IPR007537">
    <property type="entry name" value="tRNAHis_GuaTrfase_Thg1"/>
</dbReference>